<dbReference type="EMBL" id="JAAMFJ010000001">
    <property type="protein sequence ID" value="MBS9335689.1"/>
    <property type="molecule type" value="Genomic_DNA"/>
</dbReference>
<proteinExistence type="predicted"/>
<protein>
    <submittedName>
        <fullName evidence="2">Multidrug ABC transporter permease</fullName>
    </submittedName>
</protein>
<feature type="transmembrane region" description="Helical" evidence="1">
    <location>
        <begin position="16"/>
        <end position="35"/>
    </location>
</feature>
<sequence>MIKYLEVKNTFRNKRFILFTVLFPAFWYLLMLNIGKEMSFLGENVQYLFFFTAAVIGIAGNSVVTFSKKICDTKKYYRLQSHVSHYDLKSWLSDQLVVQFVLNAMICFVLLLIGTAYQEIPWTKSFFVLLILIMILGLYLTVIGFFVGLILDGQTISALAMPLSMGASLLIAPWGSFFPGHNWLLDLYGAIQKVFPGYYVYEIVERMQTQQELYLQISLFIITTLLVLVPIIFYSLRSRYFHQK</sequence>
<keyword evidence="3" id="KW-1185">Reference proteome</keyword>
<keyword evidence="1" id="KW-1133">Transmembrane helix</keyword>
<feature type="transmembrane region" description="Helical" evidence="1">
    <location>
        <begin position="158"/>
        <end position="177"/>
    </location>
</feature>
<evidence type="ECO:0000256" key="1">
    <source>
        <dbReference type="SAM" id="Phobius"/>
    </source>
</evidence>
<name>A0ABS5QR63_9LACO</name>
<keyword evidence="1" id="KW-0812">Transmembrane</keyword>
<feature type="transmembrane region" description="Helical" evidence="1">
    <location>
        <begin position="213"/>
        <end position="236"/>
    </location>
</feature>
<dbReference type="RefSeq" id="WP_213792267.1">
    <property type="nucleotide sequence ID" value="NZ_JAAMFJ010000001.1"/>
</dbReference>
<feature type="transmembrane region" description="Helical" evidence="1">
    <location>
        <begin position="47"/>
        <end position="66"/>
    </location>
</feature>
<comment type="caution">
    <text evidence="2">The sequence shown here is derived from an EMBL/GenBank/DDBJ whole genome shotgun (WGS) entry which is preliminary data.</text>
</comment>
<reference evidence="2 3" key="1">
    <citation type="submission" date="2020-02" db="EMBL/GenBank/DDBJ databases">
        <title>Fructobacillus sp. isolated from paper mulberry of Taiwan.</title>
        <authorList>
            <person name="Lin S.-T."/>
        </authorList>
    </citation>
    <scope>NUCLEOTIDE SEQUENCE [LARGE SCALE GENOMIC DNA]</scope>
    <source>
        <strain evidence="2 3">M1-21</strain>
    </source>
</reference>
<feature type="transmembrane region" description="Helical" evidence="1">
    <location>
        <begin position="126"/>
        <end position="151"/>
    </location>
</feature>
<keyword evidence="1" id="KW-0472">Membrane</keyword>
<feature type="transmembrane region" description="Helical" evidence="1">
    <location>
        <begin position="96"/>
        <end position="114"/>
    </location>
</feature>
<gene>
    <name evidence="2" type="ORF">G6R28_00365</name>
</gene>
<evidence type="ECO:0000313" key="3">
    <source>
        <dbReference type="Proteomes" id="UP000735205"/>
    </source>
</evidence>
<organism evidence="2 3">
    <name type="scientific">Fructobacillus papyrifericola</name>
    <dbReference type="NCBI Taxonomy" id="2713172"/>
    <lineage>
        <taxon>Bacteria</taxon>
        <taxon>Bacillati</taxon>
        <taxon>Bacillota</taxon>
        <taxon>Bacilli</taxon>
        <taxon>Lactobacillales</taxon>
        <taxon>Lactobacillaceae</taxon>
        <taxon>Fructobacillus</taxon>
    </lineage>
</organism>
<dbReference type="Proteomes" id="UP000735205">
    <property type="component" value="Unassembled WGS sequence"/>
</dbReference>
<evidence type="ECO:0000313" key="2">
    <source>
        <dbReference type="EMBL" id="MBS9335689.1"/>
    </source>
</evidence>
<accession>A0ABS5QR63</accession>